<keyword evidence="1 4" id="KW-0349">Heme</keyword>
<keyword evidence="7" id="KW-1185">Reference proteome</keyword>
<dbReference type="KEGG" id="sku:Sulku_0692"/>
<dbReference type="InterPro" id="IPR009056">
    <property type="entry name" value="Cyt_c-like_dom"/>
</dbReference>
<evidence type="ECO:0000313" key="6">
    <source>
        <dbReference type="EMBL" id="ADR33358.1"/>
    </source>
</evidence>
<dbReference type="EMBL" id="CP002355">
    <property type="protein sequence ID" value="ADR33358.1"/>
    <property type="molecule type" value="Genomic_DNA"/>
</dbReference>
<dbReference type="AlphaFoldDB" id="E4U154"/>
<evidence type="ECO:0000256" key="2">
    <source>
        <dbReference type="ARBA" id="ARBA00022723"/>
    </source>
</evidence>
<evidence type="ECO:0000313" key="7">
    <source>
        <dbReference type="Proteomes" id="UP000008721"/>
    </source>
</evidence>
<accession>E4U154</accession>
<keyword evidence="2 4" id="KW-0479">Metal-binding</keyword>
<evidence type="ECO:0000259" key="5">
    <source>
        <dbReference type="PROSITE" id="PS51007"/>
    </source>
</evidence>
<evidence type="ECO:0000256" key="4">
    <source>
        <dbReference type="PROSITE-ProRule" id="PRU00433"/>
    </source>
</evidence>
<organism evidence="6 7">
    <name type="scientific">Sulfuricurvum kujiense (strain ATCC BAA-921 / DSM 16994 / JCM 11577 / YK-1)</name>
    <dbReference type="NCBI Taxonomy" id="709032"/>
    <lineage>
        <taxon>Bacteria</taxon>
        <taxon>Pseudomonadati</taxon>
        <taxon>Campylobacterota</taxon>
        <taxon>Epsilonproteobacteria</taxon>
        <taxon>Campylobacterales</taxon>
        <taxon>Sulfurimonadaceae</taxon>
        <taxon>Sulfuricurvum</taxon>
    </lineage>
</organism>
<dbReference type="GO" id="GO:0046872">
    <property type="term" value="F:metal ion binding"/>
    <property type="evidence" value="ECO:0007669"/>
    <property type="project" value="UniProtKB-KW"/>
</dbReference>
<dbReference type="GO" id="GO:0020037">
    <property type="term" value="F:heme binding"/>
    <property type="evidence" value="ECO:0007669"/>
    <property type="project" value="InterPro"/>
</dbReference>
<gene>
    <name evidence="6" type="ordered locus">Sulku_0692</name>
</gene>
<reference evidence="6 7" key="1">
    <citation type="journal article" date="2012" name="Stand. Genomic Sci.">
        <title>Complete genome sequence of the sulfur compounds oxidizing chemolithoautotroph Sulfuricurvum kujiense type strain (YK-1(T)).</title>
        <authorList>
            <person name="Han C."/>
            <person name="Kotsyurbenko O."/>
            <person name="Chertkov O."/>
            <person name="Held B."/>
            <person name="Lapidus A."/>
            <person name="Nolan M."/>
            <person name="Lucas S."/>
            <person name="Hammon N."/>
            <person name="Deshpande S."/>
            <person name="Cheng J.F."/>
            <person name="Tapia R."/>
            <person name="Goodwin L.A."/>
            <person name="Pitluck S."/>
            <person name="Liolios K."/>
            <person name="Pagani I."/>
            <person name="Ivanova N."/>
            <person name="Mavromatis K."/>
            <person name="Mikhailova N."/>
            <person name="Pati A."/>
            <person name="Chen A."/>
            <person name="Palaniappan K."/>
            <person name="Land M."/>
            <person name="Hauser L."/>
            <person name="Chang Y.J."/>
            <person name="Jeffries C.D."/>
            <person name="Brambilla E.M."/>
            <person name="Rohde M."/>
            <person name="Spring S."/>
            <person name="Sikorski J."/>
            <person name="Goker M."/>
            <person name="Woyke T."/>
            <person name="Bristow J."/>
            <person name="Eisen J.A."/>
            <person name="Markowitz V."/>
            <person name="Hugenholtz P."/>
            <person name="Kyrpides N.C."/>
            <person name="Klenk H.P."/>
            <person name="Detter J.C."/>
        </authorList>
    </citation>
    <scope>NUCLEOTIDE SEQUENCE [LARGE SCALE GENOMIC DNA]</scope>
    <source>
        <strain evidence="7">ATCC BAA-921 / DSM 16994 / JCM 11577 / YK-1</strain>
    </source>
</reference>
<dbReference type="STRING" id="709032.Sulku_0692"/>
<evidence type="ECO:0000256" key="1">
    <source>
        <dbReference type="ARBA" id="ARBA00022617"/>
    </source>
</evidence>
<dbReference type="eggNOG" id="COG2010">
    <property type="taxonomic scope" value="Bacteria"/>
</dbReference>
<dbReference type="OrthoDB" id="14888at2"/>
<dbReference type="Pfam" id="PF13442">
    <property type="entry name" value="Cytochrome_CBB3"/>
    <property type="match status" value="1"/>
</dbReference>
<protein>
    <submittedName>
        <fullName evidence="6">Cytochrome c, class I</fullName>
    </submittedName>
</protein>
<keyword evidence="3 4" id="KW-0408">Iron</keyword>
<dbReference type="Proteomes" id="UP000008721">
    <property type="component" value="Chromosome"/>
</dbReference>
<dbReference type="PROSITE" id="PS51007">
    <property type="entry name" value="CYTC"/>
    <property type="match status" value="1"/>
</dbReference>
<dbReference type="SUPFAM" id="SSF46626">
    <property type="entry name" value="Cytochrome c"/>
    <property type="match status" value="1"/>
</dbReference>
<evidence type="ECO:0000256" key="3">
    <source>
        <dbReference type="ARBA" id="ARBA00023004"/>
    </source>
</evidence>
<proteinExistence type="predicted"/>
<dbReference type="GO" id="GO:0009055">
    <property type="term" value="F:electron transfer activity"/>
    <property type="evidence" value="ECO:0007669"/>
    <property type="project" value="InterPro"/>
</dbReference>
<dbReference type="Gene3D" id="1.10.760.10">
    <property type="entry name" value="Cytochrome c-like domain"/>
    <property type="match status" value="1"/>
</dbReference>
<dbReference type="InterPro" id="IPR036909">
    <property type="entry name" value="Cyt_c-like_dom_sf"/>
</dbReference>
<dbReference type="RefSeq" id="WP_013459555.1">
    <property type="nucleotide sequence ID" value="NC_014762.1"/>
</dbReference>
<sequence length="135" mass="15534">MNKLLSILFTAAGLYASEGYSVYQKHCMKCHAELIEKKEVLKVMHTLKAPPMNEVSNRLRENIVISDDDDDVKRRVTIAFIKDYIEHPSVQYSMCHPMAIEKFGIMPSLKGKLSENERQAVAEWIIDRYKGVAFK</sequence>
<name>E4U154_SULKY</name>
<dbReference type="HOGENOM" id="CLU_126606_0_0_7"/>
<feature type="domain" description="Cytochrome c" evidence="5">
    <location>
        <begin position="14"/>
        <end position="129"/>
    </location>
</feature>